<sequence length="383" mass="41391">MTLVLISDVVPMKQRAKFQGISAAVFGLSSAIGPVLGGVLTDSLGWRWIFWINLPFGAVSLVTVAMLLRLPKVHGSLQQKLYRIDYAGITLMGACTTFLLLAINYGGNEYTWDSPFVISCFWASLVCFIGFLYVEHHKAIEPVIPLRLFRNRWVVAVCLGNFMVAWVMFSQMLYLPLLFQVVYGDSPTVSGEKLVPMMGGLVVFAIIGGILLTRYGHPSRFMTVGALILTIGTVLTSLFDQNTGLAREYGSMIVVGAGLGLNIAPSTIAVQAKVAQQDVAVATAVSSFFRLFGAAFGIAVFGTIHQNVLGNKLSTILPPGLLSGAKADIDNISLLPLQLRTEVINAYVESIQLNVRILIGVAALCTLFIAATVGWDRSLGKRN</sequence>
<reference evidence="8 9" key="1">
    <citation type="journal article" date="2018" name="New Phytol.">
        <title>Phylogenomics of Endogonaceae and evolution of mycorrhizas within Mucoromycota.</title>
        <authorList>
            <person name="Chang Y."/>
            <person name="Desiro A."/>
            <person name="Na H."/>
            <person name="Sandor L."/>
            <person name="Lipzen A."/>
            <person name="Clum A."/>
            <person name="Barry K."/>
            <person name="Grigoriev I.V."/>
            <person name="Martin F.M."/>
            <person name="Stajich J.E."/>
            <person name="Smith M.E."/>
            <person name="Bonito G."/>
            <person name="Spatafora J.W."/>
        </authorList>
    </citation>
    <scope>NUCLEOTIDE SEQUENCE [LARGE SCALE GENOMIC DNA]</scope>
    <source>
        <strain evidence="8 9">AD002</strain>
    </source>
</reference>
<evidence type="ECO:0000256" key="5">
    <source>
        <dbReference type="ARBA" id="ARBA00023136"/>
    </source>
</evidence>
<dbReference type="InterPro" id="IPR011701">
    <property type="entry name" value="MFS"/>
</dbReference>
<feature type="transmembrane region" description="Helical" evidence="6">
    <location>
        <begin position="82"/>
        <end position="103"/>
    </location>
</feature>
<evidence type="ECO:0000313" key="9">
    <source>
        <dbReference type="Proteomes" id="UP000274822"/>
    </source>
</evidence>
<feature type="transmembrane region" description="Helical" evidence="6">
    <location>
        <begin position="279"/>
        <end position="304"/>
    </location>
</feature>
<feature type="transmembrane region" description="Helical" evidence="6">
    <location>
        <begin position="221"/>
        <end position="239"/>
    </location>
</feature>
<accession>A0A433QQJ3</accession>
<evidence type="ECO:0000256" key="3">
    <source>
        <dbReference type="ARBA" id="ARBA00022692"/>
    </source>
</evidence>
<dbReference type="GO" id="GO:0022857">
    <property type="term" value="F:transmembrane transporter activity"/>
    <property type="evidence" value="ECO:0007669"/>
    <property type="project" value="InterPro"/>
</dbReference>
<gene>
    <name evidence="8" type="ORF">BC938DRAFT_476428</name>
</gene>
<keyword evidence="9" id="KW-1185">Reference proteome</keyword>
<evidence type="ECO:0000256" key="4">
    <source>
        <dbReference type="ARBA" id="ARBA00022989"/>
    </source>
</evidence>
<dbReference type="GO" id="GO:0012505">
    <property type="term" value="C:endomembrane system"/>
    <property type="evidence" value="ECO:0007669"/>
    <property type="project" value="UniProtKB-SubCell"/>
</dbReference>
<comment type="subcellular location">
    <subcellularLocation>
        <location evidence="1">Endomembrane system</location>
        <topology evidence="1">Multi-pass membrane protein</topology>
    </subcellularLocation>
</comment>
<keyword evidence="3 6" id="KW-0812">Transmembrane</keyword>
<keyword evidence="2" id="KW-0813">Transport</keyword>
<evidence type="ECO:0000313" key="8">
    <source>
        <dbReference type="EMBL" id="RUS32041.1"/>
    </source>
</evidence>
<dbReference type="GO" id="GO:0005886">
    <property type="term" value="C:plasma membrane"/>
    <property type="evidence" value="ECO:0007669"/>
    <property type="project" value="TreeGrafter"/>
</dbReference>
<organism evidence="8 9">
    <name type="scientific">Jimgerdemannia flammicorona</name>
    <dbReference type="NCBI Taxonomy" id="994334"/>
    <lineage>
        <taxon>Eukaryota</taxon>
        <taxon>Fungi</taxon>
        <taxon>Fungi incertae sedis</taxon>
        <taxon>Mucoromycota</taxon>
        <taxon>Mucoromycotina</taxon>
        <taxon>Endogonomycetes</taxon>
        <taxon>Endogonales</taxon>
        <taxon>Endogonaceae</taxon>
        <taxon>Jimgerdemannia</taxon>
    </lineage>
</organism>
<dbReference type="EMBL" id="RBNJ01002371">
    <property type="protein sequence ID" value="RUS32041.1"/>
    <property type="molecule type" value="Genomic_DNA"/>
</dbReference>
<proteinExistence type="predicted"/>
<feature type="domain" description="Major facilitator superfamily (MFS) profile" evidence="7">
    <location>
        <begin position="1"/>
        <end position="342"/>
    </location>
</feature>
<dbReference type="AlphaFoldDB" id="A0A433QQJ3"/>
<keyword evidence="5 6" id="KW-0472">Membrane</keyword>
<dbReference type="SUPFAM" id="SSF103473">
    <property type="entry name" value="MFS general substrate transporter"/>
    <property type="match status" value="2"/>
</dbReference>
<comment type="caution">
    <text evidence="8">The sequence shown here is derived from an EMBL/GenBank/DDBJ whole genome shotgun (WGS) entry which is preliminary data.</text>
</comment>
<dbReference type="PANTHER" id="PTHR23501:SF191">
    <property type="entry name" value="VACUOLAR BASIC AMINO ACID TRANSPORTER 4"/>
    <property type="match status" value="1"/>
</dbReference>
<feature type="transmembrane region" description="Helical" evidence="6">
    <location>
        <begin position="154"/>
        <end position="174"/>
    </location>
</feature>
<feature type="transmembrane region" description="Helical" evidence="6">
    <location>
        <begin position="46"/>
        <end position="70"/>
    </location>
</feature>
<protein>
    <submittedName>
        <fullName evidence="8">Major facilitator superfamily domain-containing protein</fullName>
    </submittedName>
</protein>
<name>A0A433QQJ3_9FUNG</name>
<evidence type="ECO:0000259" key="7">
    <source>
        <dbReference type="PROSITE" id="PS50850"/>
    </source>
</evidence>
<dbReference type="Gene3D" id="1.20.1250.20">
    <property type="entry name" value="MFS general substrate transporter like domains"/>
    <property type="match status" value="1"/>
</dbReference>
<dbReference type="InterPro" id="IPR020846">
    <property type="entry name" value="MFS_dom"/>
</dbReference>
<evidence type="ECO:0000256" key="2">
    <source>
        <dbReference type="ARBA" id="ARBA00022448"/>
    </source>
</evidence>
<evidence type="ECO:0000256" key="6">
    <source>
        <dbReference type="SAM" id="Phobius"/>
    </source>
</evidence>
<feature type="transmembrane region" description="Helical" evidence="6">
    <location>
        <begin position="115"/>
        <end position="134"/>
    </location>
</feature>
<feature type="transmembrane region" description="Helical" evidence="6">
    <location>
        <begin position="194"/>
        <end position="212"/>
    </location>
</feature>
<dbReference type="PANTHER" id="PTHR23501">
    <property type="entry name" value="MAJOR FACILITATOR SUPERFAMILY"/>
    <property type="match status" value="1"/>
</dbReference>
<dbReference type="Proteomes" id="UP000274822">
    <property type="component" value="Unassembled WGS sequence"/>
</dbReference>
<feature type="transmembrane region" description="Helical" evidence="6">
    <location>
        <begin position="21"/>
        <end position="40"/>
    </location>
</feature>
<dbReference type="PROSITE" id="PS50850">
    <property type="entry name" value="MFS"/>
    <property type="match status" value="1"/>
</dbReference>
<feature type="transmembrane region" description="Helical" evidence="6">
    <location>
        <begin position="357"/>
        <end position="375"/>
    </location>
</feature>
<evidence type="ECO:0000256" key="1">
    <source>
        <dbReference type="ARBA" id="ARBA00004127"/>
    </source>
</evidence>
<dbReference type="InterPro" id="IPR036259">
    <property type="entry name" value="MFS_trans_sf"/>
</dbReference>
<dbReference type="Pfam" id="PF07690">
    <property type="entry name" value="MFS_1"/>
    <property type="match status" value="1"/>
</dbReference>
<keyword evidence="4 6" id="KW-1133">Transmembrane helix</keyword>
<feature type="transmembrane region" description="Helical" evidence="6">
    <location>
        <begin position="251"/>
        <end position="272"/>
    </location>
</feature>